<sequence>MAARAKAQSVLETTRILEQTASDTSLPAAVRGAAATELAIAYENVWPSYATKSAQEDQSGPWKLATGRIVISDADHPLLNRTRAVELYELGAELGNETAQFRMGTLYASGALGVEQDQVKMALHYYFAAVGGSIHAQMALGFRHSIGLGVPRDCKTAVLYYELAANTAADQIERDGVGPLNERERLSLDQKSHSYTGRRAVRSEDEEIVDYYKHAAEKGDLAALVALGQIYFYGARGVERDHETAAMFFRRAAASGDPLAQATLGHMLVKGMAVERDLKAAYENFSAAAEAHSAAGKNGLGYMYLYGLHVKQDRSRATKLFDEAAEMGNAEALYNAGALFATGTGSSRRNYPMALNYFQVAVQKGHTLAMHKLAQMNLHGIGTPRQCENAMHLFKAVAERGEPVQLLSRAFVLWNSYDDIDSALHIYLVASELGYEVAQSNAAWLLDYGADIRGSVQRPGASSPVKQSPSAQQSPSATSGKVDDFFSAGSHGGVLPFPLSVIQDIIDIVDQFLRLKEPSNRSLDALRLYELAAEQENVDARLKIGDYYYYGLGVMDGPDFELAAFHYKLASKRRNAQAMFNLGFMHQHGIGLDRDFHLAKRYYDLAESADADAKIPVSLALSGLWMHRIYRAIVFGESSTNLPAVVSTLARWYAFLQGSPAPHHGASSASPDTAEVSASTSSSSSQQAAQNGETPAAPLSSQAFDALATLAEFEDDTVVAIVLSILLVIVLMLRSRDQQRRALHRRLRQAAAASVQHPHQD</sequence>
<dbReference type="Pfam" id="PF08238">
    <property type="entry name" value="Sel1"/>
    <property type="match status" value="11"/>
</dbReference>
<reference evidence="4 5" key="1">
    <citation type="submission" date="2017-12" db="EMBL/GenBank/DDBJ databases">
        <title>Sequencing, de novo assembly and annotation of complete genome of a new Thraustochytrid species, strain FCC1311.</title>
        <authorList>
            <person name="Sedici K."/>
            <person name="Godart F."/>
            <person name="Aiese Cigliano R."/>
            <person name="Sanseverino W."/>
            <person name="Barakat M."/>
            <person name="Ortet P."/>
            <person name="Marechal E."/>
            <person name="Cagnac O."/>
            <person name="Amato A."/>
        </authorList>
    </citation>
    <scope>NUCLEOTIDE SEQUENCE [LARGE SCALE GENOMIC DNA]</scope>
</reference>
<dbReference type="SMART" id="SM00671">
    <property type="entry name" value="SEL1"/>
    <property type="match status" value="9"/>
</dbReference>
<dbReference type="InterPro" id="IPR050767">
    <property type="entry name" value="Sel1_AlgK"/>
</dbReference>
<comment type="similarity">
    <text evidence="1">Belongs to the sel-1 family.</text>
</comment>
<dbReference type="OrthoDB" id="206966at2759"/>
<dbReference type="InterPro" id="IPR006597">
    <property type="entry name" value="Sel1-like"/>
</dbReference>
<evidence type="ECO:0000256" key="2">
    <source>
        <dbReference type="SAM" id="MobiDB-lite"/>
    </source>
</evidence>
<keyword evidence="3" id="KW-1133">Transmembrane helix</keyword>
<proteinExistence type="inferred from homology"/>
<dbReference type="Gene3D" id="1.25.40.10">
    <property type="entry name" value="Tetratricopeptide repeat domain"/>
    <property type="match status" value="2"/>
</dbReference>
<dbReference type="GO" id="GO:0036503">
    <property type="term" value="P:ERAD pathway"/>
    <property type="evidence" value="ECO:0007669"/>
    <property type="project" value="TreeGrafter"/>
</dbReference>
<keyword evidence="5" id="KW-1185">Reference proteome</keyword>
<dbReference type="SUPFAM" id="SSF81901">
    <property type="entry name" value="HCP-like"/>
    <property type="match status" value="4"/>
</dbReference>
<dbReference type="GO" id="GO:0005789">
    <property type="term" value="C:endoplasmic reticulum membrane"/>
    <property type="evidence" value="ECO:0007669"/>
    <property type="project" value="TreeGrafter"/>
</dbReference>
<accession>A0A2R5G787</accession>
<keyword evidence="3" id="KW-0472">Membrane</keyword>
<evidence type="ECO:0000313" key="5">
    <source>
        <dbReference type="Proteomes" id="UP000241890"/>
    </source>
</evidence>
<gene>
    <name evidence="4" type="ORF">FCC1311_024102</name>
</gene>
<feature type="region of interest" description="Disordered" evidence="2">
    <location>
        <begin position="457"/>
        <end position="480"/>
    </location>
</feature>
<dbReference type="InterPro" id="IPR011990">
    <property type="entry name" value="TPR-like_helical_dom_sf"/>
</dbReference>
<feature type="transmembrane region" description="Helical" evidence="3">
    <location>
        <begin position="717"/>
        <end position="735"/>
    </location>
</feature>
<name>A0A2R5G787_9STRA</name>
<organism evidence="4 5">
    <name type="scientific">Hondaea fermentalgiana</name>
    <dbReference type="NCBI Taxonomy" id="2315210"/>
    <lineage>
        <taxon>Eukaryota</taxon>
        <taxon>Sar</taxon>
        <taxon>Stramenopiles</taxon>
        <taxon>Bigyra</taxon>
        <taxon>Labyrinthulomycetes</taxon>
        <taxon>Thraustochytrida</taxon>
        <taxon>Thraustochytriidae</taxon>
        <taxon>Hondaea</taxon>
    </lineage>
</organism>
<evidence type="ECO:0000313" key="4">
    <source>
        <dbReference type="EMBL" id="GBG26189.1"/>
    </source>
</evidence>
<protein>
    <submittedName>
        <fullName evidence="4">Protein sel-1-like 1</fullName>
    </submittedName>
</protein>
<feature type="region of interest" description="Disordered" evidence="2">
    <location>
        <begin position="664"/>
        <end position="697"/>
    </location>
</feature>
<keyword evidence="3" id="KW-0812">Transmembrane</keyword>
<feature type="compositionally biased region" description="Low complexity" evidence="2">
    <location>
        <begin position="461"/>
        <end position="479"/>
    </location>
</feature>
<dbReference type="AlphaFoldDB" id="A0A2R5G787"/>
<dbReference type="PANTHER" id="PTHR11102">
    <property type="entry name" value="SEL-1-LIKE PROTEIN"/>
    <property type="match status" value="1"/>
</dbReference>
<comment type="caution">
    <text evidence="4">The sequence shown here is derived from an EMBL/GenBank/DDBJ whole genome shotgun (WGS) entry which is preliminary data.</text>
</comment>
<dbReference type="Proteomes" id="UP000241890">
    <property type="component" value="Unassembled WGS sequence"/>
</dbReference>
<evidence type="ECO:0000256" key="1">
    <source>
        <dbReference type="ARBA" id="ARBA00038101"/>
    </source>
</evidence>
<feature type="compositionally biased region" description="Low complexity" evidence="2">
    <location>
        <begin position="664"/>
        <end position="690"/>
    </location>
</feature>
<dbReference type="PANTHER" id="PTHR11102:SF147">
    <property type="entry name" value="SEL1L ADAPTOR SUBUNIT OF ERAD E3 UBIQUITIN LIGASE"/>
    <property type="match status" value="1"/>
</dbReference>
<dbReference type="InParanoid" id="A0A2R5G787"/>
<dbReference type="EMBL" id="BEYU01000019">
    <property type="protein sequence ID" value="GBG26189.1"/>
    <property type="molecule type" value="Genomic_DNA"/>
</dbReference>
<evidence type="ECO:0000256" key="3">
    <source>
        <dbReference type="SAM" id="Phobius"/>
    </source>
</evidence>